<dbReference type="PANTHER" id="PTHR36688">
    <property type="entry name" value="ENDO/EXONUCLEASE/PHOSPHATASE DOMAIN-CONTAINING PROTEIN"/>
    <property type="match status" value="1"/>
</dbReference>
<comment type="caution">
    <text evidence="1">The sequence shown here is derived from an EMBL/GenBank/DDBJ whole genome shotgun (WGS) entry which is preliminary data.</text>
</comment>
<evidence type="ECO:0000313" key="1">
    <source>
        <dbReference type="EMBL" id="GBM51926.1"/>
    </source>
</evidence>
<gene>
    <name evidence="1" type="primary">jockeypol_311</name>
    <name evidence="1" type="ORF">AVEN_210398_1</name>
</gene>
<accession>A0A4Y2GGL9</accession>
<keyword evidence="1" id="KW-0548">Nucleotidyltransferase</keyword>
<keyword evidence="1" id="KW-0808">Transferase</keyword>
<keyword evidence="2" id="KW-1185">Reference proteome</keyword>
<dbReference type="EMBL" id="BGPR01099210">
    <property type="protein sequence ID" value="GBM51926.1"/>
    <property type="molecule type" value="Genomic_DNA"/>
</dbReference>
<dbReference type="GO" id="GO:0003964">
    <property type="term" value="F:RNA-directed DNA polymerase activity"/>
    <property type="evidence" value="ECO:0007669"/>
    <property type="project" value="UniProtKB-KW"/>
</dbReference>
<dbReference type="PANTHER" id="PTHR36688:SF1">
    <property type="entry name" value="ENDONUCLEASE_EXONUCLEASE_PHOSPHATASE DOMAIN-CONTAINING PROTEIN"/>
    <property type="match status" value="1"/>
</dbReference>
<reference evidence="1 2" key="1">
    <citation type="journal article" date="2019" name="Sci. Rep.">
        <title>Orb-weaving spider Araneus ventricosus genome elucidates the spidroin gene catalogue.</title>
        <authorList>
            <person name="Kono N."/>
            <person name="Nakamura H."/>
            <person name="Ohtoshi R."/>
            <person name="Moran D.A.P."/>
            <person name="Shinohara A."/>
            <person name="Yoshida Y."/>
            <person name="Fujiwara M."/>
            <person name="Mori M."/>
            <person name="Tomita M."/>
            <person name="Arakawa K."/>
        </authorList>
    </citation>
    <scope>NUCLEOTIDE SEQUENCE [LARGE SCALE GENOMIC DNA]</scope>
</reference>
<organism evidence="1 2">
    <name type="scientific">Araneus ventricosus</name>
    <name type="common">Orbweaver spider</name>
    <name type="synonym">Epeira ventricosa</name>
    <dbReference type="NCBI Taxonomy" id="182803"/>
    <lineage>
        <taxon>Eukaryota</taxon>
        <taxon>Metazoa</taxon>
        <taxon>Ecdysozoa</taxon>
        <taxon>Arthropoda</taxon>
        <taxon>Chelicerata</taxon>
        <taxon>Arachnida</taxon>
        <taxon>Araneae</taxon>
        <taxon>Araneomorphae</taxon>
        <taxon>Entelegynae</taxon>
        <taxon>Araneoidea</taxon>
        <taxon>Araneidae</taxon>
        <taxon>Araneus</taxon>
    </lineage>
</organism>
<dbReference type="InterPro" id="IPR043502">
    <property type="entry name" value="DNA/RNA_pol_sf"/>
</dbReference>
<dbReference type="OrthoDB" id="6437115at2759"/>
<sequence length="386" mass="44748">MKNPLNNFPAHTEKEKAEIIANHFETQFKLNNFGTASTENTVSKSIEKFFTRSPTPTYEKVKASKIADYLKKIKKAPGIDNIANKMLKNLPLKIILKLANLYNYMFKLNHFPGCWKTARILPILKPGKDPTQPISYRPISLLLTLSKLSKKIILNRYIKHANKVRIPIPQQFGFTPQLSTTHQLLRVTEHILEGKSANLATATIFLDIAKAFDKHCPEIKIYNTPVPWKKEIKYLGVILDRNLTFRPHLNHIKDKYNKAFRAQYSLICRNSRLSIQNKLLIYQAYLRPILTYASPVWAFTAKSNFNIIQVLENKTIRMIMQADWYIRNVDIRKSTNIPSLKNFIIKLSDKFYNNLSQIDNTAISKIPSYDSSHEKFRKRPRAILCT</sequence>
<dbReference type="Proteomes" id="UP000499080">
    <property type="component" value="Unassembled WGS sequence"/>
</dbReference>
<protein>
    <submittedName>
        <fullName evidence="1">RNA-directed DNA polymerase from mobile element jockey</fullName>
    </submittedName>
</protein>
<name>A0A4Y2GGL9_ARAVE</name>
<keyword evidence="1" id="KW-0695">RNA-directed DNA polymerase</keyword>
<dbReference type="AlphaFoldDB" id="A0A4Y2GGL9"/>
<proteinExistence type="predicted"/>
<dbReference type="InterPro" id="IPR052560">
    <property type="entry name" value="RdDP_mobile_element"/>
</dbReference>
<evidence type="ECO:0000313" key="2">
    <source>
        <dbReference type="Proteomes" id="UP000499080"/>
    </source>
</evidence>
<dbReference type="SUPFAM" id="SSF56672">
    <property type="entry name" value="DNA/RNA polymerases"/>
    <property type="match status" value="1"/>
</dbReference>